<dbReference type="Proteomes" id="UP001229346">
    <property type="component" value="Unassembled WGS sequence"/>
</dbReference>
<sequence length="121" mass="13212">MIYIIGCLVMVIGYAVVARAASVSSAWSKTVLVAVLLSLIGNVALVSTVAFNSNPVMNDGFSVPNRVAYWIIGEDGWSVARFSRILELSIWCTLSITLLFVIVSVWEALRRKKKLRAGHIG</sequence>
<protein>
    <submittedName>
        <fullName evidence="2">Uncharacterized protein (DUF983 family)</fullName>
    </submittedName>
</protein>
<feature type="transmembrane region" description="Helical" evidence="1">
    <location>
        <begin position="30"/>
        <end position="51"/>
    </location>
</feature>
<evidence type="ECO:0000256" key="1">
    <source>
        <dbReference type="SAM" id="Phobius"/>
    </source>
</evidence>
<name>A0ABT9TWK9_PAEHA</name>
<keyword evidence="3" id="KW-1185">Reference proteome</keyword>
<feature type="transmembrane region" description="Helical" evidence="1">
    <location>
        <begin position="88"/>
        <end position="109"/>
    </location>
</feature>
<comment type="caution">
    <text evidence="2">The sequence shown here is derived from an EMBL/GenBank/DDBJ whole genome shotgun (WGS) entry which is preliminary data.</text>
</comment>
<keyword evidence="1" id="KW-1133">Transmembrane helix</keyword>
<keyword evidence="1" id="KW-0472">Membrane</keyword>
<reference evidence="2 3" key="1">
    <citation type="submission" date="2023-07" db="EMBL/GenBank/DDBJ databases">
        <title>Sorghum-associated microbial communities from plants grown in Nebraska, USA.</title>
        <authorList>
            <person name="Schachtman D."/>
        </authorList>
    </citation>
    <scope>NUCLEOTIDE SEQUENCE [LARGE SCALE GENOMIC DNA]</scope>
    <source>
        <strain evidence="2 3">CC482</strain>
    </source>
</reference>
<organism evidence="2 3">
    <name type="scientific">Paenibacillus harenae</name>
    <dbReference type="NCBI Taxonomy" id="306543"/>
    <lineage>
        <taxon>Bacteria</taxon>
        <taxon>Bacillati</taxon>
        <taxon>Bacillota</taxon>
        <taxon>Bacilli</taxon>
        <taxon>Bacillales</taxon>
        <taxon>Paenibacillaceae</taxon>
        <taxon>Paenibacillus</taxon>
    </lineage>
</organism>
<dbReference type="RefSeq" id="WP_307201950.1">
    <property type="nucleotide sequence ID" value="NZ_JAUSSU010000002.1"/>
</dbReference>
<keyword evidence="1" id="KW-0812">Transmembrane</keyword>
<proteinExistence type="predicted"/>
<evidence type="ECO:0000313" key="2">
    <source>
        <dbReference type="EMBL" id="MDQ0111752.1"/>
    </source>
</evidence>
<dbReference type="EMBL" id="JAUSSU010000002">
    <property type="protein sequence ID" value="MDQ0111752.1"/>
    <property type="molecule type" value="Genomic_DNA"/>
</dbReference>
<evidence type="ECO:0000313" key="3">
    <source>
        <dbReference type="Proteomes" id="UP001229346"/>
    </source>
</evidence>
<accession>A0ABT9TWK9</accession>
<gene>
    <name evidence="2" type="ORF">J2T15_001185</name>
</gene>